<dbReference type="PANTHER" id="PTHR37490">
    <property type="entry name" value="EXPRESSED PROTEIN"/>
    <property type="match status" value="1"/>
</dbReference>
<feature type="compositionally biased region" description="Basic and acidic residues" evidence="1">
    <location>
        <begin position="1386"/>
        <end position="1395"/>
    </location>
</feature>
<feature type="region of interest" description="Disordered" evidence="1">
    <location>
        <begin position="876"/>
        <end position="1053"/>
    </location>
</feature>
<dbReference type="EMBL" id="BACD03000027">
    <property type="protein sequence ID" value="GAO49955.1"/>
    <property type="molecule type" value="Genomic_DNA"/>
</dbReference>
<keyword evidence="2" id="KW-1133">Transmembrane helix</keyword>
<feature type="compositionally biased region" description="Basic and acidic residues" evidence="1">
    <location>
        <begin position="973"/>
        <end position="986"/>
    </location>
</feature>
<dbReference type="Pfam" id="PF11913">
    <property type="entry name" value="DUF3431"/>
    <property type="match status" value="1"/>
</dbReference>
<feature type="compositionally biased region" description="Basic and acidic residues" evidence="1">
    <location>
        <begin position="1163"/>
        <end position="1179"/>
    </location>
</feature>
<accession>A0A0E9NKM6</accession>
<feature type="compositionally biased region" description="Low complexity" evidence="1">
    <location>
        <begin position="453"/>
        <end position="471"/>
    </location>
</feature>
<reference evidence="3 4" key="3">
    <citation type="journal article" date="2015" name="Genome Announc.">
        <title>Draft Genome Sequence of the Archiascomycetous Yeast Saitoella complicata.</title>
        <authorList>
            <person name="Yamauchi K."/>
            <person name="Kondo S."/>
            <person name="Hamamoto M."/>
            <person name="Takahashi Y."/>
            <person name="Ogura Y."/>
            <person name="Hayashi T."/>
            <person name="Nishida H."/>
        </authorList>
    </citation>
    <scope>NUCLEOTIDE SEQUENCE [LARGE SCALE GENOMIC DNA]</scope>
    <source>
        <strain evidence="3 4">NRRL Y-17804</strain>
    </source>
</reference>
<feature type="compositionally biased region" description="Polar residues" evidence="1">
    <location>
        <begin position="731"/>
        <end position="749"/>
    </location>
</feature>
<protein>
    <submittedName>
        <fullName evidence="3">Uncharacterized protein</fullName>
    </submittedName>
</protein>
<feature type="compositionally biased region" description="Gly residues" evidence="1">
    <location>
        <begin position="1396"/>
        <end position="1411"/>
    </location>
</feature>
<evidence type="ECO:0000313" key="3">
    <source>
        <dbReference type="EMBL" id="GAO49955.1"/>
    </source>
</evidence>
<organism evidence="3 4">
    <name type="scientific">Saitoella complicata (strain BCRC 22490 / CBS 7301 / JCM 7358 / NBRC 10748 / NRRL Y-17804)</name>
    <dbReference type="NCBI Taxonomy" id="698492"/>
    <lineage>
        <taxon>Eukaryota</taxon>
        <taxon>Fungi</taxon>
        <taxon>Dikarya</taxon>
        <taxon>Ascomycota</taxon>
        <taxon>Taphrinomycotina</taxon>
        <taxon>Taphrinomycotina incertae sedis</taxon>
        <taxon>Saitoella</taxon>
    </lineage>
</organism>
<feature type="compositionally biased region" description="Low complexity" evidence="1">
    <location>
        <begin position="919"/>
        <end position="938"/>
    </location>
</feature>
<reference evidence="3 4" key="1">
    <citation type="journal article" date="2011" name="J. Gen. Appl. Microbiol.">
        <title>Draft genome sequencing of the enigmatic yeast Saitoella complicata.</title>
        <authorList>
            <person name="Nishida H."/>
            <person name="Hamamoto M."/>
            <person name="Sugiyama J."/>
        </authorList>
    </citation>
    <scope>NUCLEOTIDE SEQUENCE [LARGE SCALE GENOMIC DNA]</scope>
    <source>
        <strain evidence="3 4">NRRL Y-17804</strain>
    </source>
</reference>
<dbReference type="OMA" id="AFCTECD"/>
<keyword evidence="2" id="KW-0472">Membrane</keyword>
<feature type="compositionally biased region" description="Polar residues" evidence="1">
    <location>
        <begin position="762"/>
        <end position="780"/>
    </location>
</feature>
<feature type="compositionally biased region" description="Low complexity" evidence="1">
    <location>
        <begin position="1283"/>
        <end position="1292"/>
    </location>
</feature>
<feature type="compositionally biased region" description="Gly residues" evidence="1">
    <location>
        <begin position="888"/>
        <end position="900"/>
    </location>
</feature>
<sequence>MVRFRKIIRCRIGKPAHTVNKDHGFRVHPKHTRAFVGLSYNYLFLIRQLVVTLLIGTVEIRTSSSTTPGKALNQAEMLLGHRSVEIALTRTGSVVTSSSYRSCLVFTASLSPFLAMLSAKATRTFIASLLLLSTFLLLLTLLSTNPDFVPSWTNSRLSFTTQTSIPMETAPEKMLVIARYDEDVSWVPLYLGDFPFIIYTKDDHDSLHNIEGNFGSENSAFLKFIIDHYDNLPEYTLFLHAHRESWHTGGKIDKIIRNLDWDARGYFNLSPSRMHCYLRLNMTEDEGDRHWGWCATQDKEKLDGNAYKRQAELTRVFYETYMLPYVGGSLPPMVRATCGAQFLAHRSRILARPVSLYQDIYDWLRDWPYDRYWSGRVMEYAWHVILGEDPMEEIMKRCNITGGRLGCDEFGINKVPNVNRKAEKVSRTTPTTCHMDHAVTARRKCGKTKPILSTSKTADNTTDNSSSSGSSVRDHSGSGGNSVSDYRGSGSSSVSDNGSNSIDGGVNGNGQSQSRNDGVKLNQAVRVATDSQVVDESGDQAVNNISLNVRGSDLAGGEVEQSETDVSASGNVQGLLELSQGVLQGSDVSSDKGSLAEQVLQSGRVTDGNSGINLSNGVLGSVQSRDGSVHLNDRAGGVTSSLSGGGRVGGSSEDVTNSGLDTSNNTSSNRGDVSDNSSKVGGNDSENISHDGNDIGNNGSGVSDDTGENRVDVADNRRNELSSGGDSSSDNAAHNITDSGSDLGQNVGRNITEDGRRDGQDVGSNIGNSAGNITNSGSSVRDNRGEDGVNGGGSDANGQNRSSVTSNGTDSGGNFGQDGSDDLVNDAGNSGSSSGNNVGGDIAKDISEERLDIEDQSSQKVVGVANQAVNNVDSVSHDSISGLTDSGSAGGTESNGGGSNVVGLNTQGRLDALEDRDSGGQSSDGSRDQSSLSQSDLSADGRSSNSDIGQQEVSVGDGSSELRASTSNDVSGDDVRGDGDGGKRSSQDLAQERLNIAHDGGRDSQDGGDDRADGLSGRGNKIGEGDRRGEDRVKETGNCRSERDSGALGTKSNANIENVQDLAVNVNGASKRRLNNAVNAQLQSVRSRDNSGDNAQERNVTVGVNELQSVVDNSSNQAGLQDEVTVGVNGEQDTTVVAGQRRKDGKVSDDAENDGESINGGVDQERSGSRRGASGDRAVRGTRGNTRGSDSASGSSSVGRSSSGGSIRSNTTLEAAGVTRGSSSTRRRRSSGSRSSVRGVSSTTVTSGRSSRRSGSAEVTKRSGREGGRSRSRSLKTSGGAGRSDSAGSTSGDLRRGNSGSDGRVLDVRRGHGHINGDVVVDDDRSRSGDVGSHDRGVRNRSDLEGLSSRGRTRADLDGDGDGVRQGAAGKVLPRSGSGGLDGGSIDDRGGDVRDGGGLGAEVVDAGGGDRGGLHDPVGGGHIATGATAAPPSV</sequence>
<feature type="compositionally biased region" description="Polar residues" evidence="1">
    <location>
        <begin position="653"/>
        <end position="686"/>
    </location>
</feature>
<keyword evidence="4" id="KW-1185">Reference proteome</keyword>
<feature type="compositionally biased region" description="Basic and acidic residues" evidence="1">
    <location>
        <begin position="1259"/>
        <end position="1269"/>
    </location>
</feature>
<dbReference type="PANTHER" id="PTHR37490:SF2">
    <property type="match status" value="1"/>
</dbReference>
<feature type="compositionally biased region" description="Low complexity" evidence="1">
    <location>
        <begin position="1232"/>
        <end position="1256"/>
    </location>
</feature>
<proteinExistence type="predicted"/>
<feature type="transmembrane region" description="Helical" evidence="2">
    <location>
        <begin position="124"/>
        <end position="142"/>
    </location>
</feature>
<feature type="compositionally biased region" description="Polar residues" evidence="1">
    <location>
        <begin position="941"/>
        <end position="953"/>
    </location>
</feature>
<feature type="compositionally biased region" description="Low complexity" evidence="1">
    <location>
        <begin position="1424"/>
        <end position="1434"/>
    </location>
</feature>
<evidence type="ECO:0000313" key="4">
    <source>
        <dbReference type="Proteomes" id="UP000033140"/>
    </source>
</evidence>
<feature type="region of interest" description="Disordered" evidence="1">
    <location>
        <begin position="1109"/>
        <end position="1434"/>
    </location>
</feature>
<keyword evidence="2" id="KW-0812">Transmembrane</keyword>
<feature type="compositionally biased region" description="Basic and acidic residues" evidence="1">
    <location>
        <begin position="1021"/>
        <end position="1045"/>
    </location>
</feature>
<gene>
    <name evidence="3" type="ORF">G7K_4091-t2</name>
</gene>
<dbReference type="InterPro" id="IPR021838">
    <property type="entry name" value="DUF3431"/>
</dbReference>
<feature type="compositionally biased region" description="Basic and acidic residues" evidence="1">
    <location>
        <begin position="995"/>
        <end position="1013"/>
    </location>
</feature>
<feature type="compositionally biased region" description="Low complexity" evidence="1">
    <location>
        <begin position="481"/>
        <end position="504"/>
    </location>
</feature>
<feature type="compositionally biased region" description="Basic and acidic residues" evidence="1">
    <location>
        <begin position="751"/>
        <end position="760"/>
    </location>
</feature>
<evidence type="ECO:0000256" key="1">
    <source>
        <dbReference type="SAM" id="MobiDB-lite"/>
    </source>
</evidence>
<feature type="compositionally biased region" description="Polar residues" evidence="1">
    <location>
        <begin position="1109"/>
        <end position="1119"/>
    </location>
</feature>
<feature type="compositionally biased region" description="Basic and acidic residues" evidence="1">
    <location>
        <begin position="707"/>
        <end position="720"/>
    </location>
</feature>
<dbReference type="Proteomes" id="UP000033140">
    <property type="component" value="Unassembled WGS sequence"/>
</dbReference>
<feature type="compositionally biased region" description="Polar residues" evidence="1">
    <location>
        <begin position="876"/>
        <end position="885"/>
    </location>
</feature>
<name>A0A0E9NKM6_SAICN</name>
<feature type="compositionally biased region" description="Basic and acidic residues" evidence="1">
    <location>
        <begin position="1322"/>
        <end position="1344"/>
    </location>
</feature>
<feature type="region of interest" description="Disordered" evidence="1">
    <location>
        <begin position="625"/>
        <end position="842"/>
    </location>
</feature>
<feature type="region of interest" description="Disordered" evidence="1">
    <location>
        <begin position="422"/>
        <end position="516"/>
    </location>
</feature>
<feature type="compositionally biased region" description="Polar residues" evidence="1">
    <location>
        <begin position="796"/>
        <end position="809"/>
    </location>
</feature>
<feature type="compositionally biased region" description="Low complexity" evidence="1">
    <location>
        <begin position="828"/>
        <end position="840"/>
    </location>
</feature>
<feature type="compositionally biased region" description="Low complexity" evidence="1">
    <location>
        <begin position="1187"/>
        <end position="1209"/>
    </location>
</feature>
<reference evidence="3 4" key="2">
    <citation type="journal article" date="2014" name="J. Gen. Appl. Microbiol.">
        <title>The early diverging ascomycetous budding yeast Saitoella complicata has three histone deacetylases belonging to the Clr6, Hos2, and Rpd3 lineages.</title>
        <authorList>
            <person name="Nishida H."/>
            <person name="Matsumoto T."/>
            <person name="Kondo S."/>
            <person name="Hamamoto M."/>
            <person name="Yoshikawa H."/>
        </authorList>
    </citation>
    <scope>NUCLEOTIDE SEQUENCE [LARGE SCALE GENOMIC DNA]</scope>
    <source>
        <strain evidence="3 4">NRRL Y-17804</strain>
    </source>
</reference>
<evidence type="ECO:0000256" key="2">
    <source>
        <dbReference type="SAM" id="Phobius"/>
    </source>
</evidence>
<comment type="caution">
    <text evidence="3">The sequence shown here is derived from an EMBL/GenBank/DDBJ whole genome shotgun (WGS) entry which is preliminary data.</text>
</comment>